<dbReference type="InterPro" id="IPR004852">
    <property type="entry name" value="Di-haem_cyt_c_peroxidsae"/>
</dbReference>
<evidence type="ECO:0000256" key="5">
    <source>
        <dbReference type="ARBA" id="ARBA00022764"/>
    </source>
</evidence>
<dbReference type="GO" id="GO:0020037">
    <property type="term" value="F:heme binding"/>
    <property type="evidence" value="ECO:0007669"/>
    <property type="project" value="InterPro"/>
</dbReference>
<sequence>MCFRFALSFCLSAGFCLPALSSTMAQELSPIYASLIKQKDSPEMIELGKKLFFDPRLSRTGTISCNSCHNVMEGGDDGRVTSMGVDGLLGGRNAPTVWNSALQGSQFWDGRAATLELQAMGPMVADVEMGMSGHDQVMQRIAGLPGYVQEFQNVFGKNAKIDLDEAITAIAAYERTLITPNSPLDRHLQGDKQALTDIQKQGLDLFESIGCSECHSGPAMNGWAPEDKHPAFAEFPRFGDVAAVEEYDLASDTGREQVTGKQEDAHHFKTPTLRNIALTAPYMHNGQVPTLDEAVRVMATTQLATDLTDDETNALVQFLQATEGEFPPQTLPRLPSRAGQSIVPASSEAAVQVQPLH</sequence>
<accession>F0SPU6</accession>
<dbReference type="GO" id="GO:0009055">
    <property type="term" value="F:electron transfer activity"/>
    <property type="evidence" value="ECO:0007669"/>
    <property type="project" value="InterPro"/>
</dbReference>
<feature type="binding site" description="axial binding residue" evidence="9">
    <location>
        <position position="215"/>
    </location>
    <ligand>
        <name>heme c</name>
        <dbReference type="ChEBI" id="CHEBI:61717"/>
        <label>2</label>
    </ligand>
    <ligandPart>
        <name>Fe</name>
        <dbReference type="ChEBI" id="CHEBI:18248"/>
    </ligandPart>
</feature>
<comment type="cofactor">
    <cofactor evidence="8">
        <name>heme</name>
        <dbReference type="ChEBI" id="CHEBI:30413"/>
    </cofactor>
    <text evidence="8">Binds 2 heme groups.</text>
</comment>
<dbReference type="OrthoDB" id="9772811at2"/>
<dbReference type="GO" id="GO:0042597">
    <property type="term" value="C:periplasmic space"/>
    <property type="evidence" value="ECO:0007669"/>
    <property type="project" value="UniProtKB-SubCell"/>
</dbReference>
<feature type="binding site" description="covalent" evidence="8">
    <location>
        <position position="211"/>
    </location>
    <ligand>
        <name>heme c</name>
        <dbReference type="ChEBI" id="CHEBI:61717"/>
        <label>2</label>
    </ligand>
</feature>
<evidence type="ECO:0000256" key="8">
    <source>
        <dbReference type="PIRSR" id="PIRSR000294-1"/>
    </source>
</evidence>
<keyword evidence="14" id="KW-1185">Reference proteome</keyword>
<keyword evidence="2 8" id="KW-0349">Heme</keyword>
<dbReference type="AlphaFoldDB" id="F0SPU6"/>
<keyword evidence="7 9" id="KW-0408">Iron</keyword>
<dbReference type="GO" id="GO:0046872">
    <property type="term" value="F:metal ion binding"/>
    <property type="evidence" value="ECO:0007669"/>
    <property type="project" value="UniProtKB-KW"/>
</dbReference>
<dbReference type="Proteomes" id="UP000006860">
    <property type="component" value="Chromosome"/>
</dbReference>
<organism evidence="13 14">
    <name type="scientific">Rubinisphaera brasiliensis (strain ATCC 49424 / DSM 5305 / JCM 21570 / IAM 15109 / NBRC 103401 / IFAM 1448)</name>
    <name type="common">Planctomyces brasiliensis</name>
    <dbReference type="NCBI Taxonomy" id="756272"/>
    <lineage>
        <taxon>Bacteria</taxon>
        <taxon>Pseudomonadati</taxon>
        <taxon>Planctomycetota</taxon>
        <taxon>Planctomycetia</taxon>
        <taxon>Planctomycetales</taxon>
        <taxon>Planctomycetaceae</taxon>
        <taxon>Rubinisphaera</taxon>
    </lineage>
</organism>
<dbReference type="HOGENOM" id="CLU_034652_1_0_0"/>
<feature type="domain" description="Cytochrome c" evidence="12">
    <location>
        <begin position="197"/>
        <end position="323"/>
    </location>
</feature>
<comment type="subcellular location">
    <subcellularLocation>
        <location evidence="1">Periplasm</location>
    </subcellularLocation>
</comment>
<keyword evidence="3 9" id="KW-0479">Metal-binding</keyword>
<evidence type="ECO:0000259" key="12">
    <source>
        <dbReference type="PROSITE" id="PS51007"/>
    </source>
</evidence>
<evidence type="ECO:0000256" key="2">
    <source>
        <dbReference type="ARBA" id="ARBA00022617"/>
    </source>
</evidence>
<evidence type="ECO:0000256" key="9">
    <source>
        <dbReference type="PIRSR" id="PIRSR000294-2"/>
    </source>
</evidence>
<evidence type="ECO:0000256" key="7">
    <source>
        <dbReference type="ARBA" id="ARBA00023004"/>
    </source>
</evidence>
<dbReference type="SUPFAM" id="SSF46626">
    <property type="entry name" value="Cytochrome c"/>
    <property type="match status" value="2"/>
</dbReference>
<gene>
    <name evidence="13" type="ordered locus">Plabr_2495</name>
</gene>
<keyword evidence="13" id="KW-0575">Peroxidase</keyword>
<keyword evidence="6 13" id="KW-0560">Oxidoreductase</keyword>
<feature type="domain" description="Cytochrome c" evidence="12">
    <location>
        <begin position="43"/>
        <end position="178"/>
    </location>
</feature>
<evidence type="ECO:0000313" key="14">
    <source>
        <dbReference type="Proteomes" id="UP000006860"/>
    </source>
</evidence>
<feature type="chain" id="PRO_5003260791" evidence="11">
    <location>
        <begin position="26"/>
        <end position="357"/>
    </location>
</feature>
<dbReference type="PROSITE" id="PS51007">
    <property type="entry name" value="CYTC"/>
    <property type="match status" value="2"/>
</dbReference>
<name>F0SPU6_RUBBR</name>
<evidence type="ECO:0000256" key="1">
    <source>
        <dbReference type="ARBA" id="ARBA00004418"/>
    </source>
</evidence>
<dbReference type="Pfam" id="PF03150">
    <property type="entry name" value="CCP_MauG"/>
    <property type="match status" value="1"/>
</dbReference>
<dbReference type="GO" id="GO:0004130">
    <property type="term" value="F:cytochrome-c peroxidase activity"/>
    <property type="evidence" value="ECO:0007669"/>
    <property type="project" value="UniProtKB-EC"/>
</dbReference>
<proteinExistence type="predicted"/>
<dbReference type="Gene3D" id="1.10.760.10">
    <property type="entry name" value="Cytochrome c-like domain"/>
    <property type="match status" value="2"/>
</dbReference>
<dbReference type="InterPro" id="IPR036909">
    <property type="entry name" value="Cyt_c-like_dom_sf"/>
</dbReference>
<evidence type="ECO:0000256" key="10">
    <source>
        <dbReference type="SAM" id="MobiDB-lite"/>
    </source>
</evidence>
<feature type="binding site" description="covalent" evidence="8">
    <location>
        <position position="65"/>
    </location>
    <ligand>
        <name>heme c</name>
        <dbReference type="ChEBI" id="CHEBI:61717"/>
        <label>1</label>
    </ligand>
</feature>
<dbReference type="STRING" id="756272.Plabr_2495"/>
<evidence type="ECO:0000256" key="11">
    <source>
        <dbReference type="SAM" id="SignalP"/>
    </source>
</evidence>
<evidence type="ECO:0000256" key="6">
    <source>
        <dbReference type="ARBA" id="ARBA00023002"/>
    </source>
</evidence>
<evidence type="ECO:0000256" key="4">
    <source>
        <dbReference type="ARBA" id="ARBA00022729"/>
    </source>
</evidence>
<dbReference type="EC" id="1.11.1.5" evidence="13"/>
<comment type="PTM">
    <text evidence="8">Binds 2 heme groups per subunit.</text>
</comment>
<dbReference type="PANTHER" id="PTHR30600">
    <property type="entry name" value="CYTOCHROME C PEROXIDASE-RELATED"/>
    <property type="match status" value="1"/>
</dbReference>
<dbReference type="eggNOG" id="COG1858">
    <property type="taxonomic scope" value="Bacteria"/>
</dbReference>
<feature type="signal peptide" evidence="11">
    <location>
        <begin position="1"/>
        <end position="25"/>
    </location>
</feature>
<feature type="binding site" description="covalent" evidence="8">
    <location>
        <position position="214"/>
    </location>
    <ligand>
        <name>heme c</name>
        <dbReference type="ChEBI" id="CHEBI:61717"/>
        <label>2</label>
    </ligand>
</feature>
<dbReference type="InterPro" id="IPR051395">
    <property type="entry name" value="Cytochrome_c_Peroxidase/MauG"/>
</dbReference>
<feature type="binding site" description="axial binding residue" evidence="9">
    <location>
        <position position="69"/>
    </location>
    <ligand>
        <name>heme c</name>
        <dbReference type="ChEBI" id="CHEBI:61717"/>
        <label>1</label>
    </ligand>
    <ligandPart>
        <name>Fe</name>
        <dbReference type="ChEBI" id="CHEBI:18248"/>
    </ligandPart>
</feature>
<dbReference type="PIRSF" id="PIRSF000294">
    <property type="entry name" value="Cytochrome-c_peroxidase"/>
    <property type="match status" value="1"/>
</dbReference>
<evidence type="ECO:0000256" key="3">
    <source>
        <dbReference type="ARBA" id="ARBA00022723"/>
    </source>
</evidence>
<dbReference type="RefSeq" id="WP_013628820.1">
    <property type="nucleotide sequence ID" value="NC_015174.1"/>
</dbReference>
<protein>
    <submittedName>
        <fullName evidence="13">Cytochrome-c peroxidase</fullName>
        <ecNumber evidence="13">1.11.1.5</ecNumber>
    </submittedName>
</protein>
<dbReference type="InterPro" id="IPR026259">
    <property type="entry name" value="MauG/Cytc_peroxidase"/>
</dbReference>
<dbReference type="EMBL" id="CP002546">
    <property type="protein sequence ID" value="ADY60096.1"/>
    <property type="molecule type" value="Genomic_DNA"/>
</dbReference>
<dbReference type="KEGG" id="pbs:Plabr_2495"/>
<feature type="region of interest" description="Disordered" evidence="10">
    <location>
        <begin position="337"/>
        <end position="357"/>
    </location>
</feature>
<feature type="binding site" description="covalent" evidence="8">
    <location>
        <position position="68"/>
    </location>
    <ligand>
        <name>heme c</name>
        <dbReference type="ChEBI" id="CHEBI:61717"/>
        <label>1</label>
    </ligand>
</feature>
<dbReference type="InterPro" id="IPR009056">
    <property type="entry name" value="Cyt_c-like_dom"/>
</dbReference>
<keyword evidence="5" id="KW-0574">Periplasm</keyword>
<feature type="binding site" description="axial binding residue" evidence="9">
    <location>
        <position position="298"/>
    </location>
    <ligand>
        <name>heme c</name>
        <dbReference type="ChEBI" id="CHEBI:61717"/>
        <label>2</label>
    </ligand>
    <ligandPart>
        <name>Fe</name>
        <dbReference type="ChEBI" id="CHEBI:18248"/>
    </ligandPart>
</feature>
<dbReference type="PANTHER" id="PTHR30600:SF7">
    <property type="entry name" value="CYTOCHROME C PEROXIDASE-RELATED"/>
    <property type="match status" value="1"/>
</dbReference>
<evidence type="ECO:0000313" key="13">
    <source>
        <dbReference type="EMBL" id="ADY60096.1"/>
    </source>
</evidence>
<keyword evidence="4 11" id="KW-0732">Signal</keyword>
<reference evidence="14" key="1">
    <citation type="submission" date="2011-02" db="EMBL/GenBank/DDBJ databases">
        <title>The complete genome of Planctomyces brasiliensis DSM 5305.</title>
        <authorList>
            <person name="Lucas S."/>
            <person name="Copeland A."/>
            <person name="Lapidus A."/>
            <person name="Bruce D."/>
            <person name="Goodwin L."/>
            <person name="Pitluck S."/>
            <person name="Kyrpides N."/>
            <person name="Mavromatis K."/>
            <person name="Pagani I."/>
            <person name="Ivanova N."/>
            <person name="Ovchinnikova G."/>
            <person name="Lu M."/>
            <person name="Detter J.C."/>
            <person name="Han C."/>
            <person name="Land M."/>
            <person name="Hauser L."/>
            <person name="Markowitz V."/>
            <person name="Cheng J.-F."/>
            <person name="Hugenholtz P."/>
            <person name="Woyke T."/>
            <person name="Wu D."/>
            <person name="Tindall B."/>
            <person name="Pomrenke H.G."/>
            <person name="Brambilla E."/>
            <person name="Klenk H.-P."/>
            <person name="Eisen J.A."/>
        </authorList>
    </citation>
    <scope>NUCLEOTIDE SEQUENCE [LARGE SCALE GENOMIC DNA]</scope>
    <source>
        <strain evidence="14">ATCC 49424 / DSM 5305 / JCM 21570 / NBRC 103401 / IFAM 1448</strain>
    </source>
</reference>